<organism evidence="2 3">
    <name type="scientific">Palaeococcus pacificus DY20341</name>
    <dbReference type="NCBI Taxonomy" id="1343739"/>
    <lineage>
        <taxon>Archaea</taxon>
        <taxon>Methanobacteriati</taxon>
        <taxon>Methanobacteriota</taxon>
        <taxon>Thermococci</taxon>
        <taxon>Thermococcales</taxon>
        <taxon>Thermococcaceae</taxon>
        <taxon>Palaeococcus</taxon>
    </lineage>
</organism>
<dbReference type="eggNOG" id="arCOG08609">
    <property type="taxonomic scope" value="Archaea"/>
</dbReference>
<reference evidence="3" key="1">
    <citation type="submission" date="2013-06" db="EMBL/GenBank/DDBJ databases">
        <title>Complete Genome Sequence of Hyperthermophilic Palaeococcus pacificus DY20341T, Isolated from a Deep-Sea Hydrothermal Sediments.</title>
        <authorList>
            <person name="Zeng X."/>
            <person name="Shao Z."/>
        </authorList>
    </citation>
    <scope>NUCLEOTIDE SEQUENCE [LARGE SCALE GENOMIC DNA]</scope>
    <source>
        <strain evidence="3">DY20341</strain>
    </source>
</reference>
<dbReference type="STRING" id="1343739.PAP_06925"/>
<keyword evidence="1" id="KW-0812">Transmembrane</keyword>
<dbReference type="GeneID" id="24842498"/>
<dbReference type="RefSeq" id="WP_048165299.1">
    <property type="nucleotide sequence ID" value="NZ_CP006019.1"/>
</dbReference>
<keyword evidence="1" id="KW-1133">Transmembrane helix</keyword>
<dbReference type="OrthoDB" id="94709at2157"/>
<dbReference type="EMBL" id="CP006019">
    <property type="protein sequence ID" value="AIF69779.1"/>
    <property type="molecule type" value="Genomic_DNA"/>
</dbReference>
<sequence>MRKVLAGLLVFALFFGAGLVKAEYSEKFEATYKIMENGDANITFITTWLAPEEDINKTKELILNMSVENATNAMLFQENKKLEQAGMYLINGTLELKNYDSEGPLIKILHGKFIGLAKYYSYDDTWELDIDVLRLLDLSYAYQNGAPQEDLTLDSYFTIELPEGAKDITVPESLERAANGNEVKLESTVEGTTVNIHTFIKIKANTSIDELASLLQDYTLLPITYKGFKGEESYETWNGERIVKLGVHKDYVELNTTDRLMSPPTYLIQAKMQILQMGLENATELLKQQSLYQFQIQGVTVKDGNLTITGIRGNEPLEISAHWILQNFTKQVDGVYEYPYAPNFGINPATLGRRFTYELTQSSLVEITLVDGGEFVELPENISKEVNGNRLELKVYKEGNKVILNNTIFIRYGATREDITKLVEDVPTEVFVKYKLSEEKTGVCGPAAIVALALVPLLILRRRY</sequence>
<feature type="transmembrane region" description="Helical" evidence="1">
    <location>
        <begin position="440"/>
        <end position="460"/>
    </location>
</feature>
<dbReference type="AlphaFoldDB" id="A0A075LTT1"/>
<dbReference type="KEGG" id="ppac:PAP_06925"/>
<name>A0A075LTT1_9EURY</name>
<protein>
    <submittedName>
        <fullName evidence="2">Uncharacterized protein</fullName>
    </submittedName>
</protein>
<dbReference type="InterPro" id="IPR027552">
    <property type="entry name" value="CGP_CTERM"/>
</dbReference>
<proteinExistence type="predicted"/>
<keyword evidence="3" id="KW-1185">Reference proteome</keyword>
<gene>
    <name evidence="2" type="ORF">PAP_06925</name>
</gene>
<evidence type="ECO:0000313" key="3">
    <source>
        <dbReference type="Proteomes" id="UP000027981"/>
    </source>
</evidence>
<evidence type="ECO:0000313" key="2">
    <source>
        <dbReference type="EMBL" id="AIF69779.1"/>
    </source>
</evidence>
<dbReference type="HOGENOM" id="CLU_584791_0_0_2"/>
<evidence type="ECO:0000256" key="1">
    <source>
        <dbReference type="SAM" id="Phobius"/>
    </source>
</evidence>
<accession>A0A075LTT1</accession>
<keyword evidence="1" id="KW-0472">Membrane</keyword>
<reference evidence="2 3" key="2">
    <citation type="journal article" date="2015" name="Genome Announc.">
        <title>Complete Genome Sequence of Hyperthermophilic Piezophilic Archaeon Palaeococcus pacificus DY20341T, Isolated from Deep-Sea Hydrothermal Sediments.</title>
        <authorList>
            <person name="Zeng X."/>
            <person name="Jebbar M."/>
            <person name="Shao Z."/>
        </authorList>
    </citation>
    <scope>NUCLEOTIDE SEQUENCE [LARGE SCALE GENOMIC DNA]</scope>
    <source>
        <strain evidence="2 3">DY20341</strain>
    </source>
</reference>
<dbReference type="Proteomes" id="UP000027981">
    <property type="component" value="Chromosome"/>
</dbReference>
<dbReference type="NCBIfam" id="TIGR04288">
    <property type="entry name" value="CGP_CTERM"/>
    <property type="match status" value="1"/>
</dbReference>